<dbReference type="Pfam" id="PF00903">
    <property type="entry name" value="Glyoxalase"/>
    <property type="match status" value="1"/>
</dbReference>
<dbReference type="AlphaFoldDB" id="A0AAV4CJ19"/>
<dbReference type="PANTHER" id="PTHR46466:SF1">
    <property type="entry name" value="GLYOXALASE DOMAIN-CONTAINING PROTEIN 4"/>
    <property type="match status" value="1"/>
</dbReference>
<evidence type="ECO:0000313" key="3">
    <source>
        <dbReference type="Proteomes" id="UP000735302"/>
    </source>
</evidence>
<protein>
    <submittedName>
        <fullName evidence="2">Glyoxalase domain-containing protein 4</fullName>
    </submittedName>
</protein>
<comment type="caution">
    <text evidence="2">The sequence shown here is derived from an EMBL/GenBank/DDBJ whole genome shotgun (WGS) entry which is preliminary data.</text>
</comment>
<dbReference type="Gene3D" id="3.10.180.10">
    <property type="entry name" value="2,3-Dihydroxybiphenyl 1,2-Dioxygenase, domain 1"/>
    <property type="match status" value="1"/>
</dbReference>
<dbReference type="SUPFAM" id="SSF54593">
    <property type="entry name" value="Glyoxalase/Bleomycin resistance protein/Dihydroxybiphenyl dioxygenase"/>
    <property type="match status" value="1"/>
</dbReference>
<dbReference type="InterPro" id="IPR043193">
    <property type="entry name" value="GLOD4"/>
</dbReference>
<dbReference type="PANTHER" id="PTHR46466">
    <property type="entry name" value="GLYOXALASE DOMAIN-CONTAINING PROTEIN 4"/>
    <property type="match status" value="1"/>
</dbReference>
<keyword evidence="3" id="KW-1185">Reference proteome</keyword>
<gene>
    <name evidence="2" type="ORF">PoB_005929900</name>
</gene>
<accession>A0AAV4CJ19</accession>
<organism evidence="2 3">
    <name type="scientific">Plakobranchus ocellatus</name>
    <dbReference type="NCBI Taxonomy" id="259542"/>
    <lineage>
        <taxon>Eukaryota</taxon>
        <taxon>Metazoa</taxon>
        <taxon>Spiralia</taxon>
        <taxon>Lophotrochozoa</taxon>
        <taxon>Mollusca</taxon>
        <taxon>Gastropoda</taxon>
        <taxon>Heterobranchia</taxon>
        <taxon>Euthyneura</taxon>
        <taxon>Panpulmonata</taxon>
        <taxon>Sacoglossa</taxon>
        <taxon>Placobranchoidea</taxon>
        <taxon>Plakobranchidae</taxon>
        <taxon>Plakobranchus</taxon>
    </lineage>
</organism>
<dbReference type="Proteomes" id="UP000735302">
    <property type="component" value="Unassembled WGS sequence"/>
</dbReference>
<dbReference type="InterPro" id="IPR029068">
    <property type="entry name" value="Glyas_Bleomycin-R_OHBP_Dase"/>
</dbReference>
<dbReference type="InterPro" id="IPR004360">
    <property type="entry name" value="Glyas_Fos-R_dOase_dom"/>
</dbReference>
<dbReference type="EMBL" id="BLXT01006675">
    <property type="protein sequence ID" value="GFO32794.1"/>
    <property type="molecule type" value="Genomic_DNA"/>
</dbReference>
<sequence>MTCCSFILLKGLTIHSTSIIEKAKQLGYPVAQENGTDVLTCPDGYKFKIVNQASDGCPVKKYSLACSDLTKSCDFWTRLVGMSVMKQEEKLAVLGFSEKQCQLELVDIGAPIDHATAFGRVAFGFPGKEKRYCRNLDTAMYTL</sequence>
<name>A0AAV4CJ19_9GAST</name>
<evidence type="ECO:0000313" key="2">
    <source>
        <dbReference type="EMBL" id="GFO32794.1"/>
    </source>
</evidence>
<reference evidence="2 3" key="1">
    <citation type="journal article" date="2021" name="Elife">
        <title>Chloroplast acquisition without the gene transfer in kleptoplastic sea slugs, Plakobranchus ocellatus.</title>
        <authorList>
            <person name="Maeda T."/>
            <person name="Takahashi S."/>
            <person name="Yoshida T."/>
            <person name="Shimamura S."/>
            <person name="Takaki Y."/>
            <person name="Nagai Y."/>
            <person name="Toyoda A."/>
            <person name="Suzuki Y."/>
            <person name="Arimoto A."/>
            <person name="Ishii H."/>
            <person name="Satoh N."/>
            <person name="Nishiyama T."/>
            <person name="Hasebe M."/>
            <person name="Maruyama T."/>
            <person name="Minagawa J."/>
            <person name="Obokata J."/>
            <person name="Shigenobu S."/>
        </authorList>
    </citation>
    <scope>NUCLEOTIDE SEQUENCE [LARGE SCALE GENOMIC DNA]</scope>
</reference>
<proteinExistence type="predicted"/>
<feature type="domain" description="Glyoxalase/fosfomycin resistance/dioxygenase" evidence="1">
    <location>
        <begin position="62"/>
        <end position="119"/>
    </location>
</feature>
<evidence type="ECO:0000259" key="1">
    <source>
        <dbReference type="Pfam" id="PF00903"/>
    </source>
</evidence>